<feature type="chain" id="PRO_5046215789" description="DUF1496 domain-containing protein" evidence="1">
    <location>
        <begin position="20"/>
        <end position="195"/>
    </location>
</feature>
<dbReference type="EMBL" id="CAKLDI010000002">
    <property type="protein sequence ID" value="CAH0535088.1"/>
    <property type="molecule type" value="Genomic_DNA"/>
</dbReference>
<sequence length="195" mass="20916">MKKLMIAMASVLAASHAYAAENIKYVCQFDNAERIIEVRYTNSPDALPCEVNYSKNGQDEVLWRASNTPGYCESKAADLVEKQKAWGWDCTKLSETASVNLSEGATEAVEAAVDAELADQQQASQGNLDAQVEEAKAAVDAEAQVLNELSEQGKAELDAQSQAVEVQAEEVQVDGQAVEAQVEEVVESTADSAAQ</sequence>
<keyword evidence="1" id="KW-0732">Signal</keyword>
<evidence type="ECO:0000313" key="2">
    <source>
        <dbReference type="EMBL" id="CAH0535088.1"/>
    </source>
</evidence>
<gene>
    <name evidence="2" type="ORF">VST7929_02749</name>
</gene>
<protein>
    <recommendedName>
        <fullName evidence="4">DUF1496 domain-containing protein</fullName>
    </recommendedName>
</protein>
<reference evidence="2" key="1">
    <citation type="submission" date="2021-11" db="EMBL/GenBank/DDBJ databases">
        <authorList>
            <person name="Rodrigo-Torres L."/>
            <person name="Arahal R. D."/>
            <person name="Lucena T."/>
        </authorList>
    </citation>
    <scope>NUCLEOTIDE SEQUENCE</scope>
    <source>
        <strain evidence="2">CECT 7929</strain>
    </source>
</reference>
<accession>A0ABN8DXI4</accession>
<name>A0ABN8DXI4_9VIBR</name>
<proteinExistence type="predicted"/>
<feature type="signal peptide" evidence="1">
    <location>
        <begin position="1"/>
        <end position="19"/>
    </location>
</feature>
<evidence type="ECO:0000256" key="1">
    <source>
        <dbReference type="SAM" id="SignalP"/>
    </source>
</evidence>
<comment type="caution">
    <text evidence="2">The sequence shown here is derived from an EMBL/GenBank/DDBJ whole genome shotgun (WGS) entry which is preliminary data.</text>
</comment>
<keyword evidence="3" id="KW-1185">Reference proteome</keyword>
<dbReference type="Proteomes" id="UP000838672">
    <property type="component" value="Unassembled WGS sequence"/>
</dbReference>
<evidence type="ECO:0008006" key="4">
    <source>
        <dbReference type="Google" id="ProtNLM"/>
    </source>
</evidence>
<dbReference type="RefSeq" id="WP_237467948.1">
    <property type="nucleotide sequence ID" value="NZ_CAKLDI010000002.1"/>
</dbReference>
<organism evidence="2 3">
    <name type="scientific">Vibrio stylophorae</name>
    <dbReference type="NCBI Taxonomy" id="659351"/>
    <lineage>
        <taxon>Bacteria</taxon>
        <taxon>Pseudomonadati</taxon>
        <taxon>Pseudomonadota</taxon>
        <taxon>Gammaproteobacteria</taxon>
        <taxon>Vibrionales</taxon>
        <taxon>Vibrionaceae</taxon>
        <taxon>Vibrio</taxon>
    </lineage>
</organism>
<evidence type="ECO:0000313" key="3">
    <source>
        <dbReference type="Proteomes" id="UP000838672"/>
    </source>
</evidence>